<keyword evidence="3" id="KW-0238">DNA-binding</keyword>
<dbReference type="SUPFAM" id="SSF46785">
    <property type="entry name" value="Winged helix' DNA-binding domain"/>
    <property type="match status" value="1"/>
</dbReference>
<evidence type="ECO:0000313" key="6">
    <source>
        <dbReference type="EMBL" id="EFB91779.1"/>
    </source>
</evidence>
<dbReference type="Proteomes" id="UP000006462">
    <property type="component" value="Unassembled WGS sequence"/>
</dbReference>
<keyword evidence="4" id="KW-0804">Transcription</keyword>
<organism evidence="6 7">
    <name type="scientific">Pyramidobacter piscolens W5455</name>
    <dbReference type="NCBI Taxonomy" id="352165"/>
    <lineage>
        <taxon>Bacteria</taxon>
        <taxon>Thermotogati</taxon>
        <taxon>Synergistota</taxon>
        <taxon>Synergistia</taxon>
        <taxon>Synergistales</taxon>
        <taxon>Dethiosulfovibrionaceae</taxon>
        <taxon>Pyramidobacter</taxon>
    </lineage>
</organism>
<keyword evidence="2" id="KW-0805">Transcription regulation</keyword>
<comment type="caution">
    <text evidence="6">The sequence shown here is derived from an EMBL/GenBank/DDBJ whole genome shotgun (WGS) entry which is preliminary data.</text>
</comment>
<dbReference type="InterPro" id="IPR050950">
    <property type="entry name" value="HTH-type_LysR_regulators"/>
</dbReference>
<dbReference type="InterPro" id="IPR036388">
    <property type="entry name" value="WH-like_DNA-bd_sf"/>
</dbReference>
<dbReference type="InterPro" id="IPR036390">
    <property type="entry name" value="WH_DNA-bd_sf"/>
</dbReference>
<dbReference type="InterPro" id="IPR005119">
    <property type="entry name" value="LysR_subst-bd"/>
</dbReference>
<proteinExistence type="inferred from homology"/>
<dbReference type="EMBL" id="ADFP01000017">
    <property type="protein sequence ID" value="EFB91779.1"/>
    <property type="molecule type" value="Genomic_DNA"/>
</dbReference>
<evidence type="ECO:0000256" key="4">
    <source>
        <dbReference type="ARBA" id="ARBA00023163"/>
    </source>
</evidence>
<reference evidence="6 7" key="1">
    <citation type="submission" date="2009-12" db="EMBL/GenBank/DDBJ databases">
        <authorList>
            <person name="Shrivastava S."/>
            <person name="Madupu R."/>
            <person name="Durkin A.S."/>
            <person name="Torralba M."/>
            <person name="Methe B."/>
            <person name="Sutton G.G."/>
            <person name="Strausberg R.L."/>
            <person name="Nelson K.E."/>
        </authorList>
    </citation>
    <scope>NUCLEOTIDE SEQUENCE [LARGE SCALE GENOMIC DNA]</scope>
    <source>
        <strain evidence="6 7">W5455</strain>
    </source>
</reference>
<dbReference type="PROSITE" id="PS50931">
    <property type="entry name" value="HTH_LYSR"/>
    <property type="match status" value="1"/>
</dbReference>
<dbReference type="Gene3D" id="3.40.190.290">
    <property type="match status" value="1"/>
</dbReference>
<dbReference type="CDD" id="cd05466">
    <property type="entry name" value="PBP2_LTTR_substrate"/>
    <property type="match status" value="1"/>
</dbReference>
<protein>
    <submittedName>
        <fullName evidence="6">LysR substrate binding domain protein</fullName>
    </submittedName>
</protein>
<evidence type="ECO:0000313" key="7">
    <source>
        <dbReference type="Proteomes" id="UP000006462"/>
    </source>
</evidence>
<evidence type="ECO:0000259" key="5">
    <source>
        <dbReference type="PROSITE" id="PS50931"/>
    </source>
</evidence>
<dbReference type="SUPFAM" id="SSF53850">
    <property type="entry name" value="Periplasmic binding protein-like II"/>
    <property type="match status" value="1"/>
</dbReference>
<dbReference type="InterPro" id="IPR000847">
    <property type="entry name" value="LysR_HTH_N"/>
</dbReference>
<gene>
    <name evidence="6" type="ORF">HMPREF7215_2160</name>
</gene>
<evidence type="ECO:0000256" key="1">
    <source>
        <dbReference type="ARBA" id="ARBA00009437"/>
    </source>
</evidence>
<accession>A0ABP2HWW2</accession>
<dbReference type="PANTHER" id="PTHR30419">
    <property type="entry name" value="HTH-TYPE TRANSCRIPTIONAL REGULATOR YBHD"/>
    <property type="match status" value="1"/>
</dbReference>
<name>A0ABP2HWW2_9BACT</name>
<dbReference type="Pfam" id="PF03466">
    <property type="entry name" value="LysR_substrate"/>
    <property type="match status" value="1"/>
</dbReference>
<keyword evidence="7" id="KW-1185">Reference proteome</keyword>
<dbReference type="Pfam" id="PF00126">
    <property type="entry name" value="HTH_1"/>
    <property type="match status" value="1"/>
</dbReference>
<feature type="domain" description="HTH lysR-type" evidence="5">
    <location>
        <begin position="1"/>
        <end position="56"/>
    </location>
</feature>
<dbReference type="RefSeq" id="WP_009163779.1">
    <property type="nucleotide sequence ID" value="NZ_ADFP01000017.1"/>
</dbReference>
<sequence>MTTGQEMFLLAAQELNFSRAAKRAFVTPQCLSDHIRRLEERHGVKLFHRRPRLELTREGQTLLDYLSRIAQLEENMALEMEDVSAGMRGTVRLGIPLTRGRIFIPRIMPEFQRRFPRVDVKITLRDTRDLQRMTVEGKLDLFVGVGAEHSPLFRFAPIAEESLYLVVPEPQLRRIFPDHDGSAAAGLRRRADLAPFADVPFVQGNDMSTTTLLVRELWQKSGLKPNLHVEVSNFDIMLDLCRQCGCATICSRGQLHRLKEQKRREKSEGRLRVFPLRDKNRLTVELVTPRSARPAKFISALGQMLVEVMKSEDAALEQWLRDRVPGAKSEKTALPQE</sequence>
<dbReference type="GeneID" id="90987071"/>
<dbReference type="Gene3D" id="1.10.10.10">
    <property type="entry name" value="Winged helix-like DNA-binding domain superfamily/Winged helix DNA-binding domain"/>
    <property type="match status" value="1"/>
</dbReference>
<evidence type="ECO:0000256" key="2">
    <source>
        <dbReference type="ARBA" id="ARBA00023015"/>
    </source>
</evidence>
<evidence type="ECO:0000256" key="3">
    <source>
        <dbReference type="ARBA" id="ARBA00023125"/>
    </source>
</evidence>
<comment type="similarity">
    <text evidence="1">Belongs to the LysR transcriptional regulatory family.</text>
</comment>